<keyword evidence="1" id="KW-0812">Transmembrane</keyword>
<sequence length="37" mass="4038">MKSFLKSLGIIFVVFSSIAIVICAGISIIDKIKLKKI</sequence>
<reference evidence="2 3" key="1">
    <citation type="submission" date="2021-03" db="EMBL/GenBank/DDBJ databases">
        <title>Genomic Encyclopedia of Type Strains, Phase IV (KMG-IV): sequencing the most valuable type-strain genomes for metagenomic binning, comparative biology and taxonomic classification.</title>
        <authorList>
            <person name="Goeker M."/>
        </authorList>
    </citation>
    <scope>NUCLEOTIDE SEQUENCE [LARGE SCALE GENOMIC DNA]</scope>
    <source>
        <strain evidence="2 3">DSM 27563</strain>
    </source>
</reference>
<dbReference type="EMBL" id="JAGGLJ010000023">
    <property type="protein sequence ID" value="MBP2026136.1"/>
    <property type="molecule type" value="Genomic_DNA"/>
</dbReference>
<evidence type="ECO:0000313" key="2">
    <source>
        <dbReference type="EMBL" id="MBP2026136.1"/>
    </source>
</evidence>
<organism evidence="2 3">
    <name type="scientific">Peptoniphilus stercorisuis</name>
    <dbReference type="NCBI Taxonomy" id="1436965"/>
    <lineage>
        <taxon>Bacteria</taxon>
        <taxon>Bacillati</taxon>
        <taxon>Bacillota</taxon>
        <taxon>Tissierellia</taxon>
        <taxon>Tissierellales</taxon>
        <taxon>Peptoniphilaceae</taxon>
        <taxon>Peptoniphilus</taxon>
    </lineage>
</organism>
<evidence type="ECO:0000313" key="3">
    <source>
        <dbReference type="Proteomes" id="UP001519306"/>
    </source>
</evidence>
<gene>
    <name evidence="2" type="ORF">J2Z71_001694</name>
</gene>
<name>A0ABS4KFU8_9FIRM</name>
<protein>
    <recommendedName>
        <fullName evidence="4">Lipoprotein</fullName>
    </recommendedName>
</protein>
<feature type="transmembrane region" description="Helical" evidence="1">
    <location>
        <begin position="6"/>
        <end position="29"/>
    </location>
</feature>
<dbReference type="Proteomes" id="UP001519306">
    <property type="component" value="Unassembled WGS sequence"/>
</dbReference>
<keyword evidence="1" id="KW-0472">Membrane</keyword>
<accession>A0ABS4KFU8</accession>
<proteinExistence type="predicted"/>
<comment type="caution">
    <text evidence="2">The sequence shown here is derived from an EMBL/GenBank/DDBJ whole genome shotgun (WGS) entry which is preliminary data.</text>
</comment>
<keyword evidence="1" id="KW-1133">Transmembrane helix</keyword>
<evidence type="ECO:0000256" key="1">
    <source>
        <dbReference type="SAM" id="Phobius"/>
    </source>
</evidence>
<evidence type="ECO:0008006" key="4">
    <source>
        <dbReference type="Google" id="ProtNLM"/>
    </source>
</evidence>
<keyword evidence="3" id="KW-1185">Reference proteome</keyword>